<dbReference type="RefSeq" id="XP_033403257.1">
    <property type="nucleotide sequence ID" value="XM_033545528.1"/>
</dbReference>
<evidence type="ECO:0000256" key="3">
    <source>
        <dbReference type="ARBA" id="ARBA00023211"/>
    </source>
</evidence>
<dbReference type="InterPro" id="IPR007342">
    <property type="entry name" value="PsuG"/>
</dbReference>
<feature type="domain" description="Carbohydrate kinase PfkB" evidence="7">
    <location>
        <begin position="445"/>
        <end position="641"/>
    </location>
</feature>
<dbReference type="AlphaFoldDB" id="A0A6A6BTT7"/>
<evidence type="ECO:0000313" key="8">
    <source>
        <dbReference type="EMBL" id="KAF2147549.1"/>
    </source>
</evidence>
<dbReference type="GO" id="GO:0005737">
    <property type="term" value="C:cytoplasm"/>
    <property type="evidence" value="ECO:0007669"/>
    <property type="project" value="TreeGrafter"/>
</dbReference>
<dbReference type="EMBL" id="ML995474">
    <property type="protein sequence ID" value="KAF2147549.1"/>
    <property type="molecule type" value="Genomic_DNA"/>
</dbReference>
<dbReference type="HAMAP" id="MF_01876">
    <property type="entry name" value="PsiMP_glycosidase"/>
    <property type="match status" value="1"/>
</dbReference>
<keyword evidence="4" id="KW-0456">Lyase</keyword>
<evidence type="ECO:0000256" key="6">
    <source>
        <dbReference type="SAM" id="MobiDB-lite"/>
    </source>
</evidence>
<organism evidence="8 9">
    <name type="scientific">Aplosporella prunicola CBS 121167</name>
    <dbReference type="NCBI Taxonomy" id="1176127"/>
    <lineage>
        <taxon>Eukaryota</taxon>
        <taxon>Fungi</taxon>
        <taxon>Dikarya</taxon>
        <taxon>Ascomycota</taxon>
        <taxon>Pezizomycotina</taxon>
        <taxon>Dothideomycetes</taxon>
        <taxon>Dothideomycetes incertae sedis</taxon>
        <taxon>Botryosphaeriales</taxon>
        <taxon>Aplosporellaceae</taxon>
        <taxon>Aplosporella</taxon>
    </lineage>
</organism>
<dbReference type="PANTHER" id="PTHR42909">
    <property type="entry name" value="ZGC:136858"/>
    <property type="match status" value="1"/>
</dbReference>
<feature type="compositionally biased region" description="Low complexity" evidence="6">
    <location>
        <begin position="370"/>
        <end position="401"/>
    </location>
</feature>
<keyword evidence="5" id="KW-0326">Glycosidase</keyword>
<dbReference type="GO" id="GO:0046872">
    <property type="term" value="F:metal ion binding"/>
    <property type="evidence" value="ECO:0007669"/>
    <property type="project" value="UniProtKB-KW"/>
</dbReference>
<evidence type="ECO:0000256" key="4">
    <source>
        <dbReference type="ARBA" id="ARBA00023239"/>
    </source>
</evidence>
<dbReference type="GO" id="GO:0016798">
    <property type="term" value="F:hydrolase activity, acting on glycosyl bonds"/>
    <property type="evidence" value="ECO:0007669"/>
    <property type="project" value="UniProtKB-KW"/>
</dbReference>
<dbReference type="Pfam" id="PF00294">
    <property type="entry name" value="PfkB"/>
    <property type="match status" value="2"/>
</dbReference>
<protein>
    <recommendedName>
        <fullName evidence="7">Carbohydrate kinase PfkB domain-containing protein</fullName>
    </recommendedName>
</protein>
<dbReference type="SUPFAM" id="SSF53613">
    <property type="entry name" value="Ribokinase-like"/>
    <property type="match status" value="1"/>
</dbReference>
<dbReference type="PANTHER" id="PTHR42909:SF1">
    <property type="entry name" value="CARBOHYDRATE KINASE PFKB DOMAIN-CONTAINING PROTEIN"/>
    <property type="match status" value="1"/>
</dbReference>
<evidence type="ECO:0000256" key="1">
    <source>
        <dbReference type="ARBA" id="ARBA00022723"/>
    </source>
</evidence>
<feature type="domain" description="Carbohydrate kinase PfkB" evidence="7">
    <location>
        <begin position="760"/>
        <end position="804"/>
    </location>
</feature>
<keyword evidence="9" id="KW-1185">Reference proteome</keyword>
<dbReference type="SUPFAM" id="SSF110581">
    <property type="entry name" value="Indigoidine synthase A-like"/>
    <property type="match status" value="1"/>
</dbReference>
<keyword evidence="3" id="KW-0464">Manganese</keyword>
<sequence length="821" mass="84723">MASARAALRARSPVCRRAFSLPAKPQTSALSRVLEVSEEVQEALYGSRKKPVVALETTIYTHGFPYPDNVALASHLESVVRTMGGVPATIAILDGVARVGMDPEELIRIAASAGKEGTLKISRRDLAYACGLRLTGADNAKFTGGTTIAGTMILAHLAGIKVFATGGLGGVHRGAESTMDISADLTELGRTPVAVISSGCKSFLDIPRTLEYLETQGVPVTTFADGRNGRVDFPGFWSRESGSPSPQVLQDEKQAAAMIYAQNAFPLATGLLMANPIPTSASIPKSEIDTIIKDAVEEANVLGITGAKNTPFILAKIKELTGGKSVTANRALISSNVARGTNVAKELLALEESLKGESKPSKSINIPVDSSAVSSSSSSSSSAAAVSEAPPTTKTTDAKPPQAETPAAQENVDVVVAGALAIDFACNYVPPPNAAPNTPVALSPKPHTSNRASITQTLGGVAHNIALAARLSGSGVRLASAIGDDAMGRVALDLLQRDSKLDAGSVVVRPGAHTGQYVAVNDARRDLALGLADMDIIQDTPAPAAGQDIGSAFNADLAALRPAWLVADANWSPATLRAWLRAGRAAGARTLFEPVSGVKAARLFEGLSAKPQDQHDVLYPRPLADLATPNALELAAMWAAARERDLFASPAYWALTNAYNLPQGGASALLAQATSAQLVAQGVPQQALQLLPLVPCLAVTLGAEGVLVARMVGVEDGDGLRSPHVLSRSGFTREDVSAGKAPVGGVYLRLLRPEMVLSGEEVVSVNGAGDTFAGVLVSALARGVGLEEGVRVAMGAAALTLRSVRAVGEGVGELGLGLGKR</sequence>
<feature type="region of interest" description="Disordered" evidence="6">
    <location>
        <begin position="358"/>
        <end position="410"/>
    </location>
</feature>
<keyword evidence="2" id="KW-0378">Hydrolase</keyword>
<evidence type="ECO:0000313" key="9">
    <source>
        <dbReference type="Proteomes" id="UP000799438"/>
    </source>
</evidence>
<dbReference type="GeneID" id="54303036"/>
<dbReference type="InterPro" id="IPR022830">
    <property type="entry name" value="Indigdn_synthA-like"/>
</dbReference>
<dbReference type="Proteomes" id="UP000799438">
    <property type="component" value="Unassembled WGS sequence"/>
</dbReference>
<dbReference type="CDD" id="cd01941">
    <property type="entry name" value="YeiC_kinase_like"/>
    <property type="match status" value="1"/>
</dbReference>
<proteinExistence type="inferred from homology"/>
<accession>A0A6A6BTT7</accession>
<name>A0A6A6BTT7_9PEZI</name>
<dbReference type="InterPro" id="IPR011611">
    <property type="entry name" value="PfkB_dom"/>
</dbReference>
<reference evidence="8" key="1">
    <citation type="journal article" date="2020" name="Stud. Mycol.">
        <title>101 Dothideomycetes genomes: a test case for predicting lifestyles and emergence of pathogens.</title>
        <authorList>
            <person name="Haridas S."/>
            <person name="Albert R."/>
            <person name="Binder M."/>
            <person name="Bloem J."/>
            <person name="Labutti K."/>
            <person name="Salamov A."/>
            <person name="Andreopoulos B."/>
            <person name="Baker S."/>
            <person name="Barry K."/>
            <person name="Bills G."/>
            <person name="Bluhm B."/>
            <person name="Cannon C."/>
            <person name="Castanera R."/>
            <person name="Culley D."/>
            <person name="Daum C."/>
            <person name="Ezra D."/>
            <person name="Gonzalez J."/>
            <person name="Henrissat B."/>
            <person name="Kuo A."/>
            <person name="Liang C."/>
            <person name="Lipzen A."/>
            <person name="Lutzoni F."/>
            <person name="Magnuson J."/>
            <person name="Mondo S."/>
            <person name="Nolan M."/>
            <person name="Ohm R."/>
            <person name="Pangilinan J."/>
            <person name="Park H.-J."/>
            <person name="Ramirez L."/>
            <person name="Alfaro M."/>
            <person name="Sun H."/>
            <person name="Tritt A."/>
            <person name="Yoshinaga Y."/>
            <person name="Zwiers L.-H."/>
            <person name="Turgeon B."/>
            <person name="Goodwin S."/>
            <person name="Spatafora J."/>
            <person name="Crous P."/>
            <person name="Grigoriev I."/>
        </authorList>
    </citation>
    <scope>NUCLEOTIDE SEQUENCE</scope>
    <source>
        <strain evidence="8">CBS 121167</strain>
    </source>
</reference>
<evidence type="ECO:0000256" key="2">
    <source>
        <dbReference type="ARBA" id="ARBA00022801"/>
    </source>
</evidence>
<evidence type="ECO:0000256" key="5">
    <source>
        <dbReference type="ARBA" id="ARBA00023295"/>
    </source>
</evidence>
<dbReference type="Gene3D" id="3.40.1190.20">
    <property type="match status" value="1"/>
</dbReference>
<dbReference type="OrthoDB" id="198885at2759"/>
<dbReference type="Gene3D" id="3.40.1790.10">
    <property type="entry name" value="Indigoidine synthase domain"/>
    <property type="match status" value="1"/>
</dbReference>
<dbReference type="InterPro" id="IPR029056">
    <property type="entry name" value="Ribokinase-like"/>
</dbReference>
<gene>
    <name evidence="8" type="ORF">K452DRAFT_348218</name>
</gene>
<dbReference type="Pfam" id="PF04227">
    <property type="entry name" value="Indigoidine_A"/>
    <property type="match status" value="1"/>
</dbReference>
<keyword evidence="1" id="KW-0479">Metal-binding</keyword>
<dbReference type="GO" id="GO:0004730">
    <property type="term" value="F:pseudouridylate synthase activity"/>
    <property type="evidence" value="ECO:0007669"/>
    <property type="project" value="InterPro"/>
</dbReference>
<evidence type="ECO:0000259" key="7">
    <source>
        <dbReference type="Pfam" id="PF00294"/>
    </source>
</evidence>